<evidence type="ECO:0000313" key="7">
    <source>
        <dbReference type="EMBL" id="CAH1398768.1"/>
    </source>
</evidence>
<evidence type="ECO:0000256" key="2">
    <source>
        <dbReference type="ARBA" id="ARBA00005467"/>
    </source>
</evidence>
<evidence type="ECO:0000256" key="6">
    <source>
        <dbReference type="RuleBase" id="RU361206"/>
    </source>
</evidence>
<feature type="transmembrane region" description="Helical" evidence="6">
    <location>
        <begin position="124"/>
        <end position="145"/>
    </location>
</feature>
<dbReference type="AlphaFoldDB" id="A0A9P0MIK3"/>
<dbReference type="GO" id="GO:0016192">
    <property type="term" value="P:vesicle-mediated transport"/>
    <property type="evidence" value="ECO:0007669"/>
    <property type="project" value="TreeGrafter"/>
</dbReference>
<gene>
    <name evidence="7" type="ORF">NEZAVI_LOCUS8359</name>
</gene>
<dbReference type="PANTHER" id="PTHR13019:SF25">
    <property type="entry name" value="GOLGI APPARATUS MEMBRANE PROTEIN TVP23 HOMOLOG"/>
    <property type="match status" value="1"/>
</dbReference>
<evidence type="ECO:0000256" key="1">
    <source>
        <dbReference type="ARBA" id="ARBA00004141"/>
    </source>
</evidence>
<proteinExistence type="inferred from homology"/>
<sequence>MPHLDDSVMAPLIEDNPTPFRIEPGSGGALPHPVVTFFHIAFRGAALFFYIICSWFSDSFITSFIIVVLLLSLDFWTVKNVTGRIMVGLRWWNYIDDNGVSHWVYESKKEPERSMMISGTESKIFWAGLFVFPFFWGLMFIAAFFSLKFKWLVLVIIALALNGSNVYGYLKCKFGKSDKSIHETLTSVTSGFIRDQVVQNVLNSAMNPQSAPAQQNPPHNIV</sequence>
<protein>
    <recommendedName>
        <fullName evidence="6">Golgi apparatus membrane protein TVP23 homolog</fullName>
    </recommendedName>
</protein>
<dbReference type="Pfam" id="PF05832">
    <property type="entry name" value="DUF846"/>
    <property type="match status" value="1"/>
</dbReference>
<feature type="transmembrane region" description="Helical" evidence="6">
    <location>
        <begin position="47"/>
        <end position="76"/>
    </location>
</feature>
<evidence type="ECO:0000256" key="4">
    <source>
        <dbReference type="ARBA" id="ARBA00022989"/>
    </source>
</evidence>
<name>A0A9P0MIK3_NEZVI</name>
<evidence type="ECO:0000313" key="8">
    <source>
        <dbReference type="Proteomes" id="UP001152798"/>
    </source>
</evidence>
<keyword evidence="8" id="KW-1185">Reference proteome</keyword>
<dbReference type="InterPro" id="IPR008564">
    <property type="entry name" value="TVP23-like"/>
</dbReference>
<comment type="similarity">
    <text evidence="2 6">Belongs to the TVP23 family.</text>
</comment>
<dbReference type="OrthoDB" id="2151161at2759"/>
<reference evidence="7" key="1">
    <citation type="submission" date="2022-01" db="EMBL/GenBank/DDBJ databases">
        <authorList>
            <person name="King R."/>
        </authorList>
    </citation>
    <scope>NUCLEOTIDE SEQUENCE</scope>
</reference>
<keyword evidence="3 6" id="KW-0812">Transmembrane</keyword>
<dbReference type="EMBL" id="OV725080">
    <property type="protein sequence ID" value="CAH1398768.1"/>
    <property type="molecule type" value="Genomic_DNA"/>
</dbReference>
<dbReference type="PANTHER" id="PTHR13019">
    <property type="entry name" value="GOLGI APPARATUS MEMBRANE PROTEIN TVP23"/>
    <property type="match status" value="1"/>
</dbReference>
<dbReference type="GO" id="GO:0000139">
    <property type="term" value="C:Golgi membrane"/>
    <property type="evidence" value="ECO:0007669"/>
    <property type="project" value="TreeGrafter"/>
</dbReference>
<keyword evidence="5 6" id="KW-0472">Membrane</keyword>
<comment type="subcellular location">
    <subcellularLocation>
        <location evidence="1 6">Membrane</location>
        <topology evidence="1 6">Multi-pass membrane protein</topology>
    </subcellularLocation>
</comment>
<dbReference type="GO" id="GO:0009306">
    <property type="term" value="P:protein secretion"/>
    <property type="evidence" value="ECO:0007669"/>
    <property type="project" value="TreeGrafter"/>
</dbReference>
<keyword evidence="4 6" id="KW-1133">Transmembrane helix</keyword>
<dbReference type="Proteomes" id="UP001152798">
    <property type="component" value="Chromosome 4"/>
</dbReference>
<accession>A0A9P0MIK3</accession>
<organism evidence="7 8">
    <name type="scientific">Nezara viridula</name>
    <name type="common">Southern green stink bug</name>
    <name type="synonym">Cimex viridulus</name>
    <dbReference type="NCBI Taxonomy" id="85310"/>
    <lineage>
        <taxon>Eukaryota</taxon>
        <taxon>Metazoa</taxon>
        <taxon>Ecdysozoa</taxon>
        <taxon>Arthropoda</taxon>
        <taxon>Hexapoda</taxon>
        <taxon>Insecta</taxon>
        <taxon>Pterygota</taxon>
        <taxon>Neoptera</taxon>
        <taxon>Paraneoptera</taxon>
        <taxon>Hemiptera</taxon>
        <taxon>Heteroptera</taxon>
        <taxon>Panheteroptera</taxon>
        <taxon>Pentatomomorpha</taxon>
        <taxon>Pentatomoidea</taxon>
        <taxon>Pentatomidae</taxon>
        <taxon>Pentatominae</taxon>
        <taxon>Nezara</taxon>
    </lineage>
</organism>
<evidence type="ECO:0000256" key="3">
    <source>
        <dbReference type="ARBA" id="ARBA00022692"/>
    </source>
</evidence>
<evidence type="ECO:0000256" key="5">
    <source>
        <dbReference type="ARBA" id="ARBA00023136"/>
    </source>
</evidence>
<feature type="transmembrane region" description="Helical" evidence="6">
    <location>
        <begin position="151"/>
        <end position="170"/>
    </location>
</feature>